<feature type="domain" description="Fibronectin type-III" evidence="1">
    <location>
        <begin position="61"/>
        <end position="161"/>
    </location>
</feature>
<dbReference type="AlphaFoldDB" id="A0A7R8X4Q5"/>
<dbReference type="PROSITE" id="PS50853">
    <property type="entry name" value="FN3"/>
    <property type="match status" value="4"/>
</dbReference>
<dbReference type="Gene3D" id="2.60.40.10">
    <property type="entry name" value="Immunoglobulins"/>
    <property type="match status" value="4"/>
</dbReference>
<accession>A0A7R8X4Q5</accession>
<dbReference type="SMART" id="SM00060">
    <property type="entry name" value="FN3"/>
    <property type="match status" value="3"/>
</dbReference>
<dbReference type="PANTHER" id="PTHR46957:SF3">
    <property type="entry name" value="CYTOKINE RECEPTOR"/>
    <property type="match status" value="1"/>
</dbReference>
<feature type="domain" description="Fibronectin type-III" evidence="1">
    <location>
        <begin position="309"/>
        <end position="406"/>
    </location>
</feature>
<dbReference type="EMBL" id="LR899965">
    <property type="protein sequence ID" value="CAD7243542.1"/>
    <property type="molecule type" value="Genomic_DNA"/>
</dbReference>
<feature type="domain" description="Fibronectin type-III" evidence="1">
    <location>
        <begin position="1"/>
        <end position="57"/>
    </location>
</feature>
<evidence type="ECO:0000313" key="2">
    <source>
        <dbReference type="EMBL" id="CAD7243542.1"/>
    </source>
</evidence>
<reference evidence="2" key="1">
    <citation type="submission" date="2020-11" db="EMBL/GenBank/DDBJ databases">
        <authorList>
            <person name="Tran Van P."/>
        </authorList>
    </citation>
    <scope>NUCLEOTIDE SEQUENCE</scope>
</reference>
<protein>
    <recommendedName>
        <fullName evidence="1">Fibronectin type-III domain-containing protein</fullName>
    </recommendedName>
</protein>
<evidence type="ECO:0000313" key="3">
    <source>
        <dbReference type="Proteomes" id="UP000677054"/>
    </source>
</evidence>
<dbReference type="Proteomes" id="UP000677054">
    <property type="component" value="Unassembled WGS sequence"/>
</dbReference>
<keyword evidence="3" id="KW-1185">Reference proteome</keyword>
<feature type="domain" description="Fibronectin type-III" evidence="1">
    <location>
        <begin position="211"/>
        <end position="305"/>
    </location>
</feature>
<dbReference type="InterPro" id="IPR036116">
    <property type="entry name" value="FN3_sf"/>
</dbReference>
<evidence type="ECO:0000259" key="1">
    <source>
        <dbReference type="PROSITE" id="PS50853"/>
    </source>
</evidence>
<gene>
    <name evidence="2" type="ORF">DSTB1V02_LOCUS3459</name>
</gene>
<dbReference type="GO" id="GO:0016020">
    <property type="term" value="C:membrane"/>
    <property type="evidence" value="ECO:0007669"/>
    <property type="project" value="UniProtKB-SubCell"/>
</dbReference>
<name>A0A7R8X4Q5_9CRUS</name>
<dbReference type="CDD" id="cd00063">
    <property type="entry name" value="FN3"/>
    <property type="match status" value="4"/>
</dbReference>
<proteinExistence type="predicted"/>
<dbReference type="SUPFAM" id="SSF49265">
    <property type="entry name" value="Fibronectin type III"/>
    <property type="match status" value="3"/>
</dbReference>
<sequence length="452" mass="52230">MKKKVHNRSIKIHHKSMDDYVLTGLYPNEEYYIWVSAKSRRGEGAPTFPLLVSTQKYVPSEPRDMNVLAMNSTTLFVEWKPPIEVQHHRFIDGYQIYVHGEDMGENLLMEQHSNSASNGSSLTYFVTNLQPNSTYRVQVAAKTRKGPGTRCNPKAVKTLGGVPSRPALQIRWKFTEKGFKYEFRLAARNDGGYGQEGFIDIRTPEGPPTGPPTNISFHFITSDTVVLTWDVPEVFHCNGRILGYNLRLYTKLGDHLISEINNLETPKFVMKELAEDTSYYFRISSYTTAGSGPFSERMYWKTIPAIISAPSNVRAATTLEDSLEVWWDEVRLRDIIGYRIYYTMNETIDMDMWMHKDTRSTYSAELQNLKIYQRYYIRVAARGKEVGMLFSSLKSYAEYNGYLGKQSKMIVVKVNQEDVPTNVYIRKKYEEYSTTAIMWEYPIAFQPIEYKV</sequence>
<dbReference type="Pfam" id="PF00041">
    <property type="entry name" value="fn3"/>
    <property type="match status" value="3"/>
</dbReference>
<dbReference type="OrthoDB" id="10253954at2759"/>
<dbReference type="EMBL" id="CAJPEV010000448">
    <property type="protein sequence ID" value="CAG0885410.1"/>
    <property type="molecule type" value="Genomic_DNA"/>
</dbReference>
<organism evidence="2">
    <name type="scientific">Darwinula stevensoni</name>
    <dbReference type="NCBI Taxonomy" id="69355"/>
    <lineage>
        <taxon>Eukaryota</taxon>
        <taxon>Metazoa</taxon>
        <taxon>Ecdysozoa</taxon>
        <taxon>Arthropoda</taxon>
        <taxon>Crustacea</taxon>
        <taxon>Oligostraca</taxon>
        <taxon>Ostracoda</taxon>
        <taxon>Podocopa</taxon>
        <taxon>Podocopida</taxon>
        <taxon>Darwinulocopina</taxon>
        <taxon>Darwinuloidea</taxon>
        <taxon>Darwinulidae</taxon>
        <taxon>Darwinula</taxon>
    </lineage>
</organism>
<dbReference type="InterPro" id="IPR050713">
    <property type="entry name" value="RTP_Phos/Ushers"/>
</dbReference>
<dbReference type="InterPro" id="IPR003961">
    <property type="entry name" value="FN3_dom"/>
</dbReference>
<dbReference type="InterPro" id="IPR013783">
    <property type="entry name" value="Ig-like_fold"/>
</dbReference>
<dbReference type="PANTHER" id="PTHR46957">
    <property type="entry name" value="CYTOKINE RECEPTOR"/>
    <property type="match status" value="1"/>
</dbReference>